<evidence type="ECO:0000313" key="3">
    <source>
        <dbReference type="Proteomes" id="UP000659388"/>
    </source>
</evidence>
<keyword evidence="3" id="KW-1185">Reference proteome</keyword>
<comment type="caution">
    <text evidence="2">The sequence shown here is derived from an EMBL/GenBank/DDBJ whole genome shotgun (WGS) entry which is preliminary data.</text>
</comment>
<reference evidence="2" key="1">
    <citation type="submission" date="2021-01" db="EMBL/GenBank/DDBJ databases">
        <title>Fulvivirga kasyanovii gen. nov., sp nov., a novel member of the phylum Bacteroidetes isolated from seawater in a mussel farm.</title>
        <authorList>
            <person name="Zhao L.-H."/>
            <person name="Wang Z.-J."/>
        </authorList>
    </citation>
    <scope>NUCLEOTIDE SEQUENCE</scope>
    <source>
        <strain evidence="2">2943</strain>
    </source>
</reference>
<sequence>MRGCFLIVLIVLILGWLFGFFYFDLGWFIHVLLVAAVIILLLRLIGGR</sequence>
<dbReference type="AlphaFoldDB" id="A0A937K0K8"/>
<keyword evidence="1" id="KW-0812">Transmembrane</keyword>
<dbReference type="NCBIfam" id="NF033488">
    <property type="entry name" value="lmo0937_fam_TM"/>
    <property type="match status" value="1"/>
</dbReference>
<accession>A0A937K0K8</accession>
<proteinExistence type="predicted"/>
<dbReference type="Pfam" id="PF18919">
    <property type="entry name" value="DUF5670"/>
    <property type="match status" value="1"/>
</dbReference>
<dbReference type="RefSeq" id="WP_202244237.1">
    <property type="nucleotide sequence ID" value="NZ_JAESIY010000005.1"/>
</dbReference>
<dbReference type="Proteomes" id="UP000659388">
    <property type="component" value="Unassembled WGS sequence"/>
</dbReference>
<keyword evidence="1" id="KW-0472">Membrane</keyword>
<name>A0A937K0K8_9BACT</name>
<evidence type="ECO:0000256" key="1">
    <source>
        <dbReference type="SAM" id="Phobius"/>
    </source>
</evidence>
<feature type="transmembrane region" description="Helical" evidence="1">
    <location>
        <begin position="5"/>
        <end position="22"/>
    </location>
</feature>
<dbReference type="InterPro" id="IPR043727">
    <property type="entry name" value="Lmo0937-like"/>
</dbReference>
<keyword evidence="1" id="KW-1133">Transmembrane helix</keyword>
<gene>
    <name evidence="2" type="ORF">JL102_09890</name>
</gene>
<protein>
    <submittedName>
        <fullName evidence="2">Lmo0937 family membrane protein</fullName>
    </submittedName>
</protein>
<feature type="transmembrane region" description="Helical" evidence="1">
    <location>
        <begin position="28"/>
        <end position="46"/>
    </location>
</feature>
<evidence type="ECO:0000313" key="2">
    <source>
        <dbReference type="EMBL" id="MBL3656441.1"/>
    </source>
</evidence>
<organism evidence="2 3">
    <name type="scientific">Fulvivirga sediminis</name>
    <dbReference type="NCBI Taxonomy" id="2803949"/>
    <lineage>
        <taxon>Bacteria</taxon>
        <taxon>Pseudomonadati</taxon>
        <taxon>Bacteroidota</taxon>
        <taxon>Cytophagia</taxon>
        <taxon>Cytophagales</taxon>
        <taxon>Fulvivirgaceae</taxon>
        <taxon>Fulvivirga</taxon>
    </lineage>
</organism>
<dbReference type="EMBL" id="JAESIY010000005">
    <property type="protein sequence ID" value="MBL3656441.1"/>
    <property type="molecule type" value="Genomic_DNA"/>
</dbReference>